<sequence length="1317" mass="144312">MNQQQVPPSSDAPLPDSLSLTQLLNLSLKTPDYGVVNFRSLYVLLEYLINRMNVAGDRVDLRERPSRDMIREAGRGMTDGANGVVDYRDGGLQETGQDPFRVPSITTFANQQRIAALEQNVGALQSQMGAFYEFLTNARLSEKSVSGSAGFHPSSFTLNIIEPSKGSLSAVEQPAQSNLVCHPSTHGIFDPTQPGAVRMSGPMIEAWQMAQLVKRLDAAEQATKKAFSMIDEVLQGLGKIRNLKDNLINYIRKWMLNPEAAFQDALNGDILTDSLPEDFVVPSNFNKLPFVTWPALRAVLVDRQNEDAKMSLAASGQRSRSPSGEPNSTGNRSLSPIAERKERERLSKVPKISSPKFADDQTSTRSEEEKKRVSIGANRLTPESQQSDEARRRGWKDQKTTDGPNLSAPADNNATALANQNDPAEEFFTDDAQGAAGAEQHPGTDPTNPTMSIDVDVDGSQNQRVQEDSDDEGTGKTRDGTAVQFGENYGGSPDRSQSTRRSTPVSMLSNGSPKSPTLNNIRLSGSSHVESPLFITEPDADVLSSLVQIGRLVRTSHRFEKRLGRIEIYLNGLAHKKDIHRLTDGIRSDFDNFRRSLTSATGTAIGGSLGGNGGTGFGGSGVEEPDGEIIDGGADNYGEFAGSKERTQREGTWSGESGGGNENEDGRQSDGGSNSGGSEYTGSPHSQRGSDDPSFQTAMDSYAGRAGSDGRSCSNGQPGSSGSPKDQDHRAGPSLSPLSALDVTFTPVGSADGMAMLNHIRDVQKALDQQKKNWERMQNRVNTLHTELASVTTKLKEQAIKLAGSSSRVLIQPQVQQDAKSERSARGTNGPTRSEFEIFCRACAENFEMIEVRLTDLENIMRTQQSKLEVLQFQTTRLQREKADEVTVNELLLPKADTSLLDNKLDKPHFMEFANVLQQKLMDIRGNMLQQGDFLGNHIKDISERLETQLNSSEVERKIEKADQHIGAMEKKLTLLEKCLQVDSAAGSKKPIRAYTCVSCDKPVDPTPSEKPAGWPHAFVTSSVRPHLEYIRHQMVQHWDGNEKIGELKYKNASLSKRFLRHIREQECIDFKEAANHFGHSSFPHCNHNEMRPSGGRHTQIKNQDYQSTKTPRRHIEDRLDSFIKRHNLQVQFPRTGKDALMGNHNDMPGFPDMRVGPLRKPKSADSLIGPDNKPRSRVGGYDAKYLEPGMQRRRASVKRRKGTVLRLAIELPRAHVETPAVEAPKSALATSSIAATTALSTAPVSERAASLPVDKFTIENSVAAATERQLGVTVNATFALLSMNDAIPIATNIPVNAATVDRSVSNEPKTQQPEVV</sequence>
<feature type="region of interest" description="Disordered" evidence="1">
    <location>
        <begin position="812"/>
        <end position="832"/>
    </location>
</feature>
<dbReference type="EMBL" id="MTYJ01000111">
    <property type="protein sequence ID" value="OQV14062.1"/>
    <property type="molecule type" value="Genomic_DNA"/>
</dbReference>
<dbReference type="Proteomes" id="UP000192578">
    <property type="component" value="Unassembled WGS sequence"/>
</dbReference>
<feature type="compositionally biased region" description="Polar residues" evidence="1">
    <location>
        <begin position="410"/>
        <end position="422"/>
    </location>
</feature>
<feature type="compositionally biased region" description="Polar residues" evidence="1">
    <location>
        <begin position="314"/>
        <end position="334"/>
    </location>
</feature>
<dbReference type="Pfam" id="PF16043">
    <property type="entry name" value="DUF4795"/>
    <property type="match status" value="1"/>
</dbReference>
<dbReference type="InterPro" id="IPR032013">
    <property type="entry name" value="DUF4795"/>
</dbReference>
<organism evidence="3 4">
    <name type="scientific">Hypsibius exemplaris</name>
    <name type="common">Freshwater tardigrade</name>
    <dbReference type="NCBI Taxonomy" id="2072580"/>
    <lineage>
        <taxon>Eukaryota</taxon>
        <taxon>Metazoa</taxon>
        <taxon>Ecdysozoa</taxon>
        <taxon>Tardigrada</taxon>
        <taxon>Eutardigrada</taxon>
        <taxon>Parachela</taxon>
        <taxon>Hypsibioidea</taxon>
        <taxon>Hypsibiidae</taxon>
        <taxon>Hypsibius</taxon>
    </lineage>
</organism>
<feature type="region of interest" description="Disordered" evidence="1">
    <location>
        <begin position="1087"/>
        <end position="1111"/>
    </location>
</feature>
<protein>
    <recommendedName>
        <fullName evidence="2">DUF4795 domain-containing protein</fullName>
    </recommendedName>
</protein>
<feature type="compositionally biased region" description="Polar residues" evidence="1">
    <location>
        <begin position="494"/>
        <end position="519"/>
    </location>
</feature>
<name>A0A1W0WFU9_HYPEX</name>
<gene>
    <name evidence="3" type="ORF">BV898_11727</name>
</gene>
<dbReference type="PANTHER" id="PTHR47080:SF1">
    <property type="entry name" value="CHROMOSOME 16 OPEN READING FRAME 96"/>
    <property type="match status" value="1"/>
</dbReference>
<proteinExistence type="predicted"/>
<evidence type="ECO:0000259" key="2">
    <source>
        <dbReference type="Pfam" id="PF16043"/>
    </source>
</evidence>
<evidence type="ECO:0000313" key="3">
    <source>
        <dbReference type="EMBL" id="OQV14062.1"/>
    </source>
</evidence>
<accession>A0A1W0WFU9</accession>
<feature type="region of interest" description="Disordered" evidence="1">
    <location>
        <begin position="601"/>
        <end position="740"/>
    </location>
</feature>
<keyword evidence="4" id="KW-1185">Reference proteome</keyword>
<feature type="compositionally biased region" description="Polar residues" evidence="1">
    <location>
        <begin position="670"/>
        <end position="699"/>
    </location>
</feature>
<feature type="compositionally biased region" description="Basic and acidic residues" evidence="1">
    <location>
        <begin position="388"/>
        <end position="400"/>
    </location>
</feature>
<comment type="caution">
    <text evidence="3">The sequence shown here is derived from an EMBL/GenBank/DDBJ whole genome shotgun (WGS) entry which is preliminary data.</text>
</comment>
<feature type="region of interest" description="Disordered" evidence="1">
    <location>
        <begin position="1162"/>
        <end position="1182"/>
    </location>
</feature>
<feature type="region of interest" description="Disordered" evidence="1">
    <location>
        <begin position="310"/>
        <end position="519"/>
    </location>
</feature>
<evidence type="ECO:0000256" key="1">
    <source>
        <dbReference type="SAM" id="MobiDB-lite"/>
    </source>
</evidence>
<dbReference type="PANTHER" id="PTHR47080">
    <property type="entry name" value="CHROMOSOME 16 OPEN READING FRAME 96"/>
    <property type="match status" value="1"/>
</dbReference>
<feature type="compositionally biased region" description="Polar residues" evidence="1">
    <location>
        <begin position="1101"/>
        <end position="1110"/>
    </location>
</feature>
<evidence type="ECO:0000313" key="4">
    <source>
        <dbReference type="Proteomes" id="UP000192578"/>
    </source>
</evidence>
<feature type="compositionally biased region" description="Polar residues" evidence="1">
    <location>
        <begin position="711"/>
        <end position="724"/>
    </location>
</feature>
<feature type="compositionally biased region" description="Basic and acidic residues" evidence="1">
    <location>
        <begin position="338"/>
        <end position="347"/>
    </location>
</feature>
<dbReference type="OrthoDB" id="5981048at2759"/>
<feature type="compositionally biased region" description="Gly residues" evidence="1">
    <location>
        <begin position="604"/>
        <end position="621"/>
    </location>
</feature>
<feature type="domain" description="DUF4795" evidence="2">
    <location>
        <begin position="848"/>
        <end position="1009"/>
    </location>
</feature>
<reference evidence="4" key="1">
    <citation type="submission" date="2017-01" db="EMBL/GenBank/DDBJ databases">
        <title>Comparative genomics of anhydrobiosis in the tardigrade Hypsibius dujardini.</title>
        <authorList>
            <person name="Yoshida Y."/>
            <person name="Koutsovoulos G."/>
            <person name="Laetsch D."/>
            <person name="Stevens L."/>
            <person name="Kumar S."/>
            <person name="Horikawa D."/>
            <person name="Ishino K."/>
            <person name="Komine S."/>
            <person name="Tomita M."/>
            <person name="Blaxter M."/>
            <person name="Arakawa K."/>
        </authorList>
    </citation>
    <scope>NUCLEOTIDE SEQUENCE [LARGE SCALE GENOMIC DNA]</scope>
    <source>
        <strain evidence="4">Z151</strain>
    </source>
</reference>